<reference evidence="2" key="1">
    <citation type="journal article" date="2023" name="Front. Plant Sci.">
        <title>Chromosomal-level genome assembly of Melastoma candidum provides insights into trichome evolution.</title>
        <authorList>
            <person name="Zhong Y."/>
            <person name="Wu W."/>
            <person name="Sun C."/>
            <person name="Zou P."/>
            <person name="Liu Y."/>
            <person name="Dai S."/>
            <person name="Zhou R."/>
        </authorList>
    </citation>
    <scope>NUCLEOTIDE SEQUENCE [LARGE SCALE GENOMIC DNA]</scope>
</reference>
<gene>
    <name evidence="1" type="ORF">MLD38_040187</name>
</gene>
<accession>A0ACB9L4Y7</accession>
<evidence type="ECO:0000313" key="2">
    <source>
        <dbReference type="Proteomes" id="UP001057402"/>
    </source>
</evidence>
<evidence type="ECO:0000313" key="1">
    <source>
        <dbReference type="EMBL" id="KAI4304712.1"/>
    </source>
</evidence>
<keyword evidence="2" id="KW-1185">Reference proteome</keyword>
<dbReference type="Proteomes" id="UP001057402">
    <property type="component" value="Chromosome 12"/>
</dbReference>
<protein>
    <submittedName>
        <fullName evidence="1">Uncharacterized protein</fullName>
    </submittedName>
</protein>
<name>A0ACB9L4Y7_9MYRT</name>
<proteinExistence type="predicted"/>
<organism evidence="1 2">
    <name type="scientific">Melastoma candidum</name>
    <dbReference type="NCBI Taxonomy" id="119954"/>
    <lineage>
        <taxon>Eukaryota</taxon>
        <taxon>Viridiplantae</taxon>
        <taxon>Streptophyta</taxon>
        <taxon>Embryophyta</taxon>
        <taxon>Tracheophyta</taxon>
        <taxon>Spermatophyta</taxon>
        <taxon>Magnoliopsida</taxon>
        <taxon>eudicotyledons</taxon>
        <taxon>Gunneridae</taxon>
        <taxon>Pentapetalae</taxon>
        <taxon>rosids</taxon>
        <taxon>malvids</taxon>
        <taxon>Myrtales</taxon>
        <taxon>Melastomataceae</taxon>
        <taxon>Melastomatoideae</taxon>
        <taxon>Melastomateae</taxon>
        <taxon>Melastoma</taxon>
    </lineage>
</organism>
<dbReference type="EMBL" id="CM042891">
    <property type="protein sequence ID" value="KAI4304712.1"/>
    <property type="molecule type" value="Genomic_DNA"/>
</dbReference>
<comment type="caution">
    <text evidence="1">The sequence shown here is derived from an EMBL/GenBank/DDBJ whole genome shotgun (WGS) entry which is preliminary data.</text>
</comment>
<sequence length="123" mass="13890">MRSDLACSGHFRSEQAPDKAWHGRMLSSSSELVDFSVEGSYDPSTFGLYYTKVQLGNPSKDFYVQIDTGSDVLWVNCDSCHDSDQSIQSFELEFRLYGDLFQPDMQGWANVVGLDLSRFALQL</sequence>